<dbReference type="GO" id="GO:0008270">
    <property type="term" value="F:zinc ion binding"/>
    <property type="evidence" value="ECO:0007669"/>
    <property type="project" value="UniProtKB-KW"/>
</dbReference>
<organism evidence="7 8">
    <name type="scientific">Nipponia nippon</name>
    <name type="common">Crested ibis</name>
    <name type="synonym">Ibis nippon</name>
    <dbReference type="NCBI Taxonomy" id="128390"/>
    <lineage>
        <taxon>Eukaryota</taxon>
        <taxon>Metazoa</taxon>
        <taxon>Chordata</taxon>
        <taxon>Craniata</taxon>
        <taxon>Vertebrata</taxon>
        <taxon>Euteleostomi</taxon>
        <taxon>Archelosauria</taxon>
        <taxon>Archosauria</taxon>
        <taxon>Dinosauria</taxon>
        <taxon>Saurischia</taxon>
        <taxon>Theropoda</taxon>
        <taxon>Coelurosauria</taxon>
        <taxon>Aves</taxon>
        <taxon>Neognathae</taxon>
        <taxon>Neoaves</taxon>
        <taxon>Aequornithes</taxon>
        <taxon>Pelecaniformes</taxon>
        <taxon>Threskiornithidae</taxon>
        <taxon>Nipponia</taxon>
    </lineage>
</organism>
<dbReference type="PANTHER" id="PTHR23226:SF74">
    <property type="entry name" value="ZINC FINGER PROTEIN 500"/>
    <property type="match status" value="1"/>
</dbReference>
<evidence type="ECO:0000313" key="7">
    <source>
        <dbReference type="EMBL" id="KFQ96263.1"/>
    </source>
</evidence>
<dbReference type="PANTHER" id="PTHR23226">
    <property type="entry name" value="ZINC FINGER AND SCAN DOMAIN-CONTAINING"/>
    <property type="match status" value="1"/>
</dbReference>
<dbReference type="GO" id="GO:0000978">
    <property type="term" value="F:RNA polymerase II cis-regulatory region sequence-specific DNA binding"/>
    <property type="evidence" value="ECO:0007669"/>
    <property type="project" value="TreeGrafter"/>
</dbReference>
<evidence type="ECO:0000259" key="6">
    <source>
        <dbReference type="PROSITE" id="PS50157"/>
    </source>
</evidence>
<dbReference type="FunFam" id="3.30.160.60:FF:002959">
    <property type="match status" value="1"/>
</dbReference>
<evidence type="ECO:0000256" key="1">
    <source>
        <dbReference type="ARBA" id="ARBA00022723"/>
    </source>
</evidence>
<evidence type="ECO:0000256" key="2">
    <source>
        <dbReference type="ARBA" id="ARBA00022737"/>
    </source>
</evidence>
<accession>A0A091W394</accession>
<feature type="domain" description="C2H2-type" evidence="6">
    <location>
        <begin position="29"/>
        <end position="56"/>
    </location>
</feature>
<evidence type="ECO:0000256" key="5">
    <source>
        <dbReference type="PROSITE-ProRule" id="PRU00042"/>
    </source>
</evidence>
<keyword evidence="3 5" id="KW-0863">Zinc-finger</keyword>
<dbReference type="InterPro" id="IPR036236">
    <property type="entry name" value="Znf_C2H2_sf"/>
</dbReference>
<keyword evidence="2" id="KW-0677">Repeat</keyword>
<dbReference type="Pfam" id="PF00096">
    <property type="entry name" value="zf-C2H2"/>
    <property type="match status" value="2"/>
</dbReference>
<dbReference type="EMBL" id="KL410349">
    <property type="protein sequence ID" value="KFQ96263.1"/>
    <property type="molecule type" value="Genomic_DNA"/>
</dbReference>
<dbReference type="GO" id="GO:0000981">
    <property type="term" value="F:DNA-binding transcription factor activity, RNA polymerase II-specific"/>
    <property type="evidence" value="ECO:0007669"/>
    <property type="project" value="TreeGrafter"/>
</dbReference>
<dbReference type="SUPFAM" id="SSF57667">
    <property type="entry name" value="beta-beta-alpha zinc fingers"/>
    <property type="match status" value="1"/>
</dbReference>
<proteinExistence type="predicted"/>
<feature type="non-terminal residue" evidence="7">
    <location>
        <position position="56"/>
    </location>
</feature>
<feature type="domain" description="C2H2-type" evidence="6">
    <location>
        <begin position="1"/>
        <end position="28"/>
    </location>
</feature>
<evidence type="ECO:0000313" key="8">
    <source>
        <dbReference type="Proteomes" id="UP000053283"/>
    </source>
</evidence>
<dbReference type="SMART" id="SM00355">
    <property type="entry name" value="ZnF_C2H2"/>
    <property type="match status" value="2"/>
</dbReference>
<dbReference type="InterPro" id="IPR013087">
    <property type="entry name" value="Znf_C2H2_type"/>
</dbReference>
<evidence type="ECO:0000256" key="3">
    <source>
        <dbReference type="ARBA" id="ARBA00022771"/>
    </source>
</evidence>
<reference evidence="7 8" key="1">
    <citation type="submission" date="2014-04" db="EMBL/GenBank/DDBJ databases">
        <title>Genome evolution of avian class.</title>
        <authorList>
            <person name="Zhang G."/>
            <person name="Li C."/>
        </authorList>
    </citation>
    <scope>NUCLEOTIDE SEQUENCE [LARGE SCALE GENOMIC DNA]</scope>
    <source>
        <strain evidence="7">BGI_Y956</strain>
    </source>
</reference>
<dbReference type="PROSITE" id="PS50157">
    <property type="entry name" value="ZINC_FINGER_C2H2_2"/>
    <property type="match status" value="2"/>
</dbReference>
<gene>
    <name evidence="7" type="ORF">Y956_13205</name>
</gene>
<feature type="non-terminal residue" evidence="7">
    <location>
        <position position="1"/>
    </location>
</feature>
<keyword evidence="4" id="KW-0862">Zinc</keyword>
<keyword evidence="8" id="KW-1185">Reference proteome</keyword>
<keyword evidence="1" id="KW-0479">Metal-binding</keyword>
<dbReference type="Gene3D" id="3.30.160.60">
    <property type="entry name" value="Classic Zinc Finger"/>
    <property type="match status" value="2"/>
</dbReference>
<name>A0A091W394_NIPNI</name>
<dbReference type="AlphaFoldDB" id="A0A091W394"/>
<evidence type="ECO:0000256" key="4">
    <source>
        <dbReference type="ARBA" id="ARBA00022833"/>
    </source>
</evidence>
<dbReference type="Proteomes" id="UP000053283">
    <property type="component" value="Unassembled WGS sequence"/>
</dbReference>
<protein>
    <submittedName>
        <fullName evidence="7">Zinc finger protein CKR1</fullName>
    </submittedName>
</protein>
<dbReference type="PROSITE" id="PS00028">
    <property type="entry name" value="ZINC_FINGER_C2H2_1"/>
    <property type="match status" value="2"/>
</dbReference>
<sequence>HKCGDCGKRFAGAAELAAHGRGHAAEKPHKCGDCGKSFVWASHLARHRRVHTGEKP</sequence>